<dbReference type="InterPro" id="IPR024729">
    <property type="entry name" value="USP7_ICP0-binding_dom"/>
</dbReference>
<evidence type="ECO:0000259" key="10">
    <source>
        <dbReference type="PROSITE" id="PS50235"/>
    </source>
</evidence>
<protein>
    <recommendedName>
        <fullName evidence="3">ubiquitinyl hydrolase 1</fullName>
        <ecNumber evidence="3">3.4.19.12</ecNumber>
    </recommendedName>
</protein>
<dbReference type="PANTHER" id="PTHR24006">
    <property type="entry name" value="UBIQUITIN CARBOXYL-TERMINAL HYDROLASE"/>
    <property type="match status" value="1"/>
</dbReference>
<dbReference type="SUPFAM" id="SSF54001">
    <property type="entry name" value="Cysteine proteinases"/>
    <property type="match status" value="1"/>
</dbReference>
<keyword evidence="6" id="KW-0378">Hydrolase</keyword>
<keyword evidence="7" id="KW-0788">Thiol protease</keyword>
<dbReference type="GO" id="GO:0004843">
    <property type="term" value="F:cysteine-type deubiquitinase activity"/>
    <property type="evidence" value="ECO:0007669"/>
    <property type="project" value="UniProtKB-EC"/>
</dbReference>
<dbReference type="CDD" id="cd02659">
    <property type="entry name" value="peptidase_C19C"/>
    <property type="match status" value="1"/>
</dbReference>
<sequence>MSDTIDDADLISLDEERSLNKDAIDLSSDDAISSNSSTDIDSSEPSKNVDKILEEVPSYYKAKVESYHTWEIEDITQLVGDEKVFGPKFKVGDDFVFNPLITTGRRDNYLTFSVYLAGAPVDSKVSASGDWHCCAQFALDIWNPDDPSENKRNSTHFRYNPRVGDWGFINLLDGRLRLDSELINHKRLNITSYVRIIDDFTGVLWHDFIDYDSKKSTGYVGINNQGATCYLNSLLQSYYFTKKFRKKVYQIPTQDEIKFNLDSFREYLEQPKSVSLALQRIFYNLQTSDKPIDTMELTDSFGWTSADAFTQHDVQEMNRILMDKLESRMKHTDIEGCLNDIFVGKMKSFIRCVNVDYESSRTEDFWDIQLNVKGLKNIKQSFENYIEMELLDGENKYDAAGYGLQAAQKGVVFENFPPVLHLQLKRFEYNFEYDQLMKVNDRYEFFNSIDLKPYMDKNAEHYNEDWEYELHCVLVHQGDVSMGHYYAMIKPNEEDKWFRFDDDKVWRVTPDEVFEGSFGADEDPDTLKGMTRDEQQDFQLRKHTSAYMLVYIRKSKVAEILSEVEHKDIPEHIPKQIKYEREQLAKIEKEQEEMHLYANFKVFYHKAFTKYQGFDLGPDDEDQQNYCEDLYDEESYPLSFRLLKTDSFSKVFDTVIAKLNLTVDPKFLRFWINFRRKNYALRPGKSIYFNYNDAVSQRVTIESIIEDYQIPKNSHHNSGLEESVHISLYLEDASVDLGFVSNSIYDMKKNGKLSSKEFNENITENYEKMSQMALQHYNPKLELTSENEYEIIDDNSEHLEHEHDQENCSKYLIFLKFFDLPKQKIYGLCHVMAKMDKPVQSLTPFINNIMNFPMNTQLEYYEELGSDQIVHIQSGSTFYKSELDNGDIICFTKASWGDIKSEAEYLTVPDMYSYLANRVHFKVSSLQKVDEDEEDYIVHRSEENKEVEHASKSFEMWFSTALGYKAFAKKIGERLELDPEYLRLFIVGRPNQTFPLKSTTPLKRLLARIPKSQTLDICYEVLSVTLSDFEHMILCTVFWVGQGICREQKHEFFLPKFSTVIDLIDRLQSKVHFKPEEEDSLVVWTMDRKHRLKSICESDMKIEESPEFIVGYYPTYREVLRTKPKNIKLIPGFQFFGQIQNSHSLPFIFDLVQGEKLEDTKVRIHKLLGISEKEFENVRIAVTDLNAVDYMDSSERDSVELFKLAENTPFYLAIEHPDRNLRRASAYEPSLYIKG</sequence>
<dbReference type="RefSeq" id="XP_041135482.1">
    <property type="nucleotide sequence ID" value="XM_041282706.1"/>
</dbReference>
<dbReference type="SUPFAM" id="SSF49599">
    <property type="entry name" value="TRAF domain-like"/>
    <property type="match status" value="1"/>
</dbReference>
<dbReference type="GO" id="GO:0005634">
    <property type="term" value="C:nucleus"/>
    <property type="evidence" value="ECO:0007669"/>
    <property type="project" value="TreeGrafter"/>
</dbReference>
<dbReference type="AlphaFoldDB" id="A0A871R0G3"/>
<dbReference type="InterPro" id="IPR018200">
    <property type="entry name" value="USP_CS"/>
</dbReference>
<dbReference type="InterPro" id="IPR028889">
    <property type="entry name" value="USP"/>
</dbReference>
<evidence type="ECO:0000256" key="7">
    <source>
        <dbReference type="ARBA" id="ARBA00022807"/>
    </source>
</evidence>
<evidence type="ECO:0000256" key="8">
    <source>
        <dbReference type="SAM" id="MobiDB-lite"/>
    </source>
</evidence>
<evidence type="ECO:0000313" key="11">
    <source>
        <dbReference type="EMBL" id="QOU18989.1"/>
    </source>
</evidence>
<accession>A0A871R0G3</accession>
<keyword evidence="5" id="KW-0833">Ubl conjugation pathway</keyword>
<dbReference type="Proteomes" id="UP000663131">
    <property type="component" value="Chromosome 5"/>
</dbReference>
<feature type="domain" description="USP" evidence="10">
    <location>
        <begin position="220"/>
        <end position="554"/>
    </location>
</feature>
<dbReference type="GO" id="GO:0031647">
    <property type="term" value="P:regulation of protein stability"/>
    <property type="evidence" value="ECO:0007669"/>
    <property type="project" value="TreeGrafter"/>
</dbReference>
<dbReference type="InterPro" id="IPR008974">
    <property type="entry name" value="TRAF-like"/>
</dbReference>
<dbReference type="GO" id="GO:0006508">
    <property type="term" value="P:proteolysis"/>
    <property type="evidence" value="ECO:0007669"/>
    <property type="project" value="UniProtKB-KW"/>
</dbReference>
<dbReference type="PROSITE" id="PS00973">
    <property type="entry name" value="USP_2"/>
    <property type="match status" value="1"/>
</dbReference>
<dbReference type="KEGG" id="bbrx:BRETT_004210"/>
<feature type="compositionally biased region" description="Low complexity" evidence="8">
    <location>
        <begin position="28"/>
        <end position="40"/>
    </location>
</feature>
<feature type="region of interest" description="Disordered" evidence="8">
    <location>
        <begin position="28"/>
        <end position="47"/>
    </location>
</feature>
<comment type="catalytic activity">
    <reaction evidence="1">
        <text>Thiol-dependent hydrolysis of ester, thioester, amide, peptide and isopeptide bonds formed by the C-terminal Gly of ubiquitin (a 76-residue protein attached to proteins as an intracellular targeting signal).</text>
        <dbReference type="EC" id="3.4.19.12"/>
    </reaction>
</comment>
<dbReference type="PANTHER" id="PTHR24006:SF644">
    <property type="entry name" value="UBIQUITIN CARBOXYL-TERMINAL HYDROLASE 7"/>
    <property type="match status" value="1"/>
</dbReference>
<organism evidence="11 12">
    <name type="scientific">Dekkera bruxellensis</name>
    <name type="common">Brettanomyces custersii</name>
    <dbReference type="NCBI Taxonomy" id="5007"/>
    <lineage>
        <taxon>Eukaryota</taxon>
        <taxon>Fungi</taxon>
        <taxon>Dikarya</taxon>
        <taxon>Ascomycota</taxon>
        <taxon>Saccharomycotina</taxon>
        <taxon>Pichiomycetes</taxon>
        <taxon>Pichiales</taxon>
        <taxon>Pichiaceae</taxon>
        <taxon>Brettanomyces</taxon>
    </lineage>
</organism>
<dbReference type="EMBL" id="CP063133">
    <property type="protein sequence ID" value="QOU18989.1"/>
    <property type="molecule type" value="Genomic_DNA"/>
</dbReference>
<dbReference type="InterPro" id="IPR029346">
    <property type="entry name" value="USP_C"/>
</dbReference>
<dbReference type="PROSITE" id="PS50144">
    <property type="entry name" value="MATH"/>
    <property type="match status" value="1"/>
</dbReference>
<dbReference type="GeneID" id="64576133"/>
<dbReference type="PROSITE" id="PS50235">
    <property type="entry name" value="USP_3"/>
    <property type="match status" value="1"/>
</dbReference>
<dbReference type="Pfam" id="PF00443">
    <property type="entry name" value="UCH"/>
    <property type="match status" value="1"/>
</dbReference>
<evidence type="ECO:0000256" key="2">
    <source>
        <dbReference type="ARBA" id="ARBA00009085"/>
    </source>
</evidence>
<evidence type="ECO:0000256" key="4">
    <source>
        <dbReference type="ARBA" id="ARBA00022670"/>
    </source>
</evidence>
<dbReference type="Gene3D" id="3.10.20.90">
    <property type="entry name" value="Phosphatidylinositol 3-kinase Catalytic Subunit, Chain A, domain 1"/>
    <property type="match status" value="2"/>
</dbReference>
<gene>
    <name evidence="11" type="ORF">BRETT_004210</name>
</gene>
<dbReference type="PROSITE" id="PS00972">
    <property type="entry name" value="USP_1"/>
    <property type="match status" value="1"/>
</dbReference>
<dbReference type="GO" id="GO:0005829">
    <property type="term" value="C:cytosol"/>
    <property type="evidence" value="ECO:0007669"/>
    <property type="project" value="TreeGrafter"/>
</dbReference>
<comment type="similarity">
    <text evidence="2">Belongs to the peptidase C19 family.</text>
</comment>
<dbReference type="FunFam" id="3.90.70.10:FF:000044">
    <property type="entry name" value="Ubiquitin carboxyl-terminal hydrolase 13"/>
    <property type="match status" value="1"/>
</dbReference>
<dbReference type="Gene3D" id="3.90.70.10">
    <property type="entry name" value="Cysteine proteinases"/>
    <property type="match status" value="1"/>
</dbReference>
<dbReference type="InterPro" id="IPR002083">
    <property type="entry name" value="MATH/TRAF_dom"/>
</dbReference>
<evidence type="ECO:0000256" key="6">
    <source>
        <dbReference type="ARBA" id="ARBA00022801"/>
    </source>
</evidence>
<dbReference type="Pfam" id="PF14533">
    <property type="entry name" value="USP7_C2"/>
    <property type="match status" value="1"/>
</dbReference>
<dbReference type="InterPro" id="IPR038765">
    <property type="entry name" value="Papain-like_cys_pep_sf"/>
</dbReference>
<evidence type="ECO:0000256" key="3">
    <source>
        <dbReference type="ARBA" id="ARBA00012759"/>
    </source>
</evidence>
<reference evidence="11" key="2">
    <citation type="journal article" name="BMC Genomics">
        <title>New genome assemblies reveal patterns of domestication and adaptation across Brettanomyces (Dekkera) species.</title>
        <authorList>
            <person name="Roach M.J."/>
            <person name="Borneman A.R."/>
        </authorList>
    </citation>
    <scope>NUCLEOTIDE SEQUENCE</scope>
    <source>
        <strain evidence="11">UCD 2041</strain>
    </source>
</reference>
<feature type="domain" description="MATH" evidence="9">
    <location>
        <begin position="65"/>
        <end position="194"/>
    </location>
</feature>
<dbReference type="Gene3D" id="2.60.210.10">
    <property type="entry name" value="Apoptosis, Tumor Necrosis Factor Receptor Associated Protein 2, Chain A"/>
    <property type="match status" value="1"/>
</dbReference>
<dbReference type="EC" id="3.4.19.12" evidence="3"/>
<dbReference type="Pfam" id="PF12436">
    <property type="entry name" value="USP7_ICP0_bdg"/>
    <property type="match status" value="1"/>
</dbReference>
<proteinExistence type="inferred from homology"/>
<evidence type="ECO:0000259" key="9">
    <source>
        <dbReference type="PROSITE" id="PS50144"/>
    </source>
</evidence>
<keyword evidence="4" id="KW-0645">Protease</keyword>
<dbReference type="InterPro" id="IPR050164">
    <property type="entry name" value="Peptidase_C19"/>
</dbReference>
<evidence type="ECO:0000256" key="5">
    <source>
        <dbReference type="ARBA" id="ARBA00022786"/>
    </source>
</evidence>
<evidence type="ECO:0000313" key="12">
    <source>
        <dbReference type="Proteomes" id="UP000663131"/>
    </source>
</evidence>
<name>A0A871R0G3_DEKBR</name>
<evidence type="ECO:0000256" key="1">
    <source>
        <dbReference type="ARBA" id="ARBA00000707"/>
    </source>
</evidence>
<dbReference type="GO" id="GO:0016579">
    <property type="term" value="P:protein deubiquitination"/>
    <property type="evidence" value="ECO:0007669"/>
    <property type="project" value="InterPro"/>
</dbReference>
<dbReference type="OrthoDB" id="289038at2759"/>
<reference evidence="11" key="1">
    <citation type="submission" date="2020-10" db="EMBL/GenBank/DDBJ databases">
        <authorList>
            <person name="Palmer J.M."/>
        </authorList>
    </citation>
    <scope>NUCLEOTIDE SEQUENCE</scope>
    <source>
        <strain evidence="11">UCD 2041</strain>
    </source>
</reference>
<dbReference type="InterPro" id="IPR001394">
    <property type="entry name" value="Peptidase_C19_UCH"/>
</dbReference>